<comment type="cofactor">
    <cofactor evidence="1">
        <name>Fe(2+)</name>
        <dbReference type="ChEBI" id="CHEBI:29033"/>
    </cofactor>
</comment>
<dbReference type="RefSeq" id="WP_143721722.1">
    <property type="nucleotide sequence ID" value="NZ_VKDB01000024.1"/>
</dbReference>
<protein>
    <recommendedName>
        <fullName evidence="1">Probable beta-carotene 15,15'-dioxygenase</fullName>
        <ecNumber evidence="1">1.13.11.63</ecNumber>
    </recommendedName>
</protein>
<evidence type="ECO:0000256" key="1">
    <source>
        <dbReference type="HAMAP-Rule" id="MF_02093"/>
    </source>
</evidence>
<feature type="transmembrane region" description="Helical" evidence="1">
    <location>
        <begin position="344"/>
        <end position="365"/>
    </location>
</feature>
<keyword evidence="1" id="KW-0479">Metal-binding</keyword>
<dbReference type="OrthoDB" id="199761at2"/>
<comment type="function">
    <text evidence="1">Catalyzes the cleavage of beta-carotene at its central double bond (15,15') to yield two molecules of all-trans-retinal.</text>
</comment>
<keyword evidence="1" id="KW-0560">Oxidoreductase</keyword>
<keyword evidence="1" id="KW-0408">Iron</keyword>
<comment type="caution">
    <text evidence="2">The sequence shown here is derived from an EMBL/GenBank/DDBJ whole genome shotgun (WGS) entry which is preliminary data.</text>
</comment>
<dbReference type="Proteomes" id="UP000316092">
    <property type="component" value="Unassembled WGS sequence"/>
</dbReference>
<dbReference type="GO" id="GO:0005886">
    <property type="term" value="C:plasma membrane"/>
    <property type="evidence" value="ECO:0007669"/>
    <property type="project" value="UniProtKB-SubCell"/>
</dbReference>
<feature type="transmembrane region" description="Helical" evidence="1">
    <location>
        <begin position="46"/>
        <end position="64"/>
    </location>
</feature>
<proteinExistence type="inferred from homology"/>
<feature type="transmembrane region" description="Helical" evidence="1">
    <location>
        <begin position="85"/>
        <end position="106"/>
    </location>
</feature>
<feature type="transmembrane region" description="Helical" evidence="1">
    <location>
        <begin position="190"/>
        <end position="212"/>
    </location>
</feature>
<comment type="catalytic activity">
    <reaction evidence="1">
        <text>all-trans-beta-carotene + O2 = 2 all-trans-retinal</text>
        <dbReference type="Rhea" id="RHEA:32887"/>
        <dbReference type="ChEBI" id="CHEBI:15379"/>
        <dbReference type="ChEBI" id="CHEBI:17579"/>
        <dbReference type="ChEBI" id="CHEBI:17898"/>
        <dbReference type="EC" id="1.13.11.63"/>
    </reaction>
</comment>
<evidence type="ECO:0000313" key="2">
    <source>
        <dbReference type="EMBL" id="TSA81150.1"/>
    </source>
</evidence>
<dbReference type="EC" id="1.13.11.63" evidence="1"/>
<keyword evidence="1" id="KW-1003">Cell membrane</keyword>
<accession>A0A553ULS3</accession>
<dbReference type="HAMAP" id="MF_02093">
    <property type="entry name" value="Beta_carotene_diox"/>
    <property type="match status" value="1"/>
</dbReference>
<comment type="similarity">
    <text evidence="1">Belongs to the Brp/Blh beta-carotene diooxygenase family.</text>
</comment>
<feature type="binding site" evidence="1">
    <location>
        <position position="124"/>
    </location>
    <ligand>
        <name>Fe cation</name>
        <dbReference type="ChEBI" id="CHEBI:24875"/>
    </ligand>
</feature>
<dbReference type="AlphaFoldDB" id="A0A553ULS3"/>
<dbReference type="GO" id="GO:0010436">
    <property type="term" value="F:carotenoid dioxygenase activity"/>
    <property type="evidence" value="ECO:0007669"/>
    <property type="project" value="UniProtKB-UniRule"/>
</dbReference>
<comment type="subcellular location">
    <subcellularLocation>
        <location evidence="1">Cell membrane</location>
        <topology evidence="1">Multi-pass membrane protein</topology>
    </subcellularLocation>
</comment>
<feature type="binding site" evidence="1">
    <location>
        <position position="256"/>
    </location>
    <ligand>
        <name>Fe cation</name>
        <dbReference type="ChEBI" id="CHEBI:24875"/>
    </ligand>
</feature>
<name>A0A553ULS3_9DEIO</name>
<dbReference type="InterPro" id="IPR022270">
    <property type="entry name" value="Blh_diox"/>
</dbReference>
<keyword evidence="1" id="KW-0223">Dioxygenase</keyword>
<feature type="binding site" evidence="1">
    <location>
        <position position="66"/>
    </location>
    <ligand>
        <name>Fe cation</name>
        <dbReference type="ChEBI" id="CHEBI:24875"/>
    </ligand>
</feature>
<reference evidence="2 3" key="1">
    <citation type="submission" date="2019-07" db="EMBL/GenBank/DDBJ databases">
        <title>Deinococcus detaillus sp. nov., isolated from humus soil in Antarctica.</title>
        <authorList>
            <person name="Zhang K."/>
        </authorList>
    </citation>
    <scope>NUCLEOTIDE SEQUENCE [LARGE SCALE GENOMIC DNA]</scope>
    <source>
        <strain evidence="2 3">H1</strain>
    </source>
</reference>
<feature type="transmembrane region" description="Helical" evidence="1">
    <location>
        <begin position="151"/>
        <end position="170"/>
    </location>
</feature>
<feature type="binding site" evidence="1">
    <location>
        <position position="252"/>
    </location>
    <ligand>
        <name>Fe cation</name>
        <dbReference type="ChEBI" id="CHEBI:24875"/>
    </ligand>
</feature>
<gene>
    <name evidence="2" type="ORF">FNU79_15570</name>
</gene>
<keyword evidence="1" id="KW-0472">Membrane</keyword>
<organism evidence="2 3">
    <name type="scientific">Deinococcus detaillensis</name>
    <dbReference type="NCBI Taxonomy" id="2592048"/>
    <lineage>
        <taxon>Bacteria</taxon>
        <taxon>Thermotogati</taxon>
        <taxon>Deinococcota</taxon>
        <taxon>Deinococci</taxon>
        <taxon>Deinococcales</taxon>
        <taxon>Deinococcaceae</taxon>
        <taxon>Deinococcus</taxon>
    </lineage>
</organism>
<dbReference type="GO" id="GO:0005506">
    <property type="term" value="F:iron ion binding"/>
    <property type="evidence" value="ECO:0007669"/>
    <property type="project" value="UniProtKB-UniRule"/>
</dbReference>
<dbReference type="EMBL" id="VKDB01000024">
    <property type="protein sequence ID" value="TSA81150.1"/>
    <property type="molecule type" value="Genomic_DNA"/>
</dbReference>
<keyword evidence="3" id="KW-1185">Reference proteome</keyword>
<sequence>MLRQAQPLNIPALTGEREGRFALALLLLPWLATGLLIVGWQLAPGLLSRFIYAPLLLSVVLLGLPHGALDHLVPTRLGWRWAQRFWPVLGYNLLYAGLAGALLLCWKVWPMWAFWGFLVVTVLHWGQGDLHFLETSLGRRRTNVLSAPLTLLLRGSLTVVLPLLIFPEWFQRLGDGAARAFGTPLAAGPLLPASWTAALWVLFAALLLAACLDTWRSSPKRLLELGEVGLLLALFATVPPPLAIGSYFCLWHAWRHLGRLLALPAGLPALPKTAGGEKNTDSRMELSFGVLPKEDTMAAGRITSHRELRRLALHLLPITLLALLLLLGLYLWAAPRIHDAETFAALYLALIAALTGPHALLVALMDWPEKRSTGSPNP</sequence>
<dbReference type="GO" id="GO:0016121">
    <property type="term" value="P:carotene catabolic process"/>
    <property type="evidence" value="ECO:0007669"/>
    <property type="project" value="UniProtKB-UniRule"/>
</dbReference>
<keyword evidence="1" id="KW-0812">Transmembrane</keyword>
<dbReference type="NCBIfam" id="TIGR03753">
    <property type="entry name" value="blh_monoox"/>
    <property type="match status" value="1"/>
</dbReference>
<keyword evidence="1" id="KW-1133">Transmembrane helix</keyword>
<feature type="transmembrane region" description="Helical" evidence="1">
    <location>
        <begin position="21"/>
        <end position="40"/>
    </location>
</feature>
<dbReference type="GO" id="GO:0003834">
    <property type="term" value="F:beta-carotene 15,15'-dioxygenase activity"/>
    <property type="evidence" value="ECO:0007669"/>
    <property type="project" value="UniProtKB-EC"/>
</dbReference>
<evidence type="ECO:0000313" key="3">
    <source>
        <dbReference type="Proteomes" id="UP000316092"/>
    </source>
</evidence>
<dbReference type="Pfam" id="PF15461">
    <property type="entry name" value="BCD"/>
    <property type="match status" value="1"/>
</dbReference>
<feature type="transmembrane region" description="Helical" evidence="1">
    <location>
        <begin position="311"/>
        <end position="332"/>
    </location>
</feature>